<evidence type="ECO:0000313" key="3">
    <source>
        <dbReference type="EMBL" id="CAB4608481.1"/>
    </source>
</evidence>
<evidence type="ECO:0000313" key="2">
    <source>
        <dbReference type="EMBL" id="CAB4537571.1"/>
    </source>
</evidence>
<feature type="transmembrane region" description="Helical" evidence="1">
    <location>
        <begin position="104"/>
        <end position="125"/>
    </location>
</feature>
<reference evidence="2" key="1">
    <citation type="submission" date="2020-05" db="EMBL/GenBank/DDBJ databases">
        <authorList>
            <person name="Chiriac C."/>
            <person name="Salcher M."/>
            <person name="Ghai R."/>
            <person name="Kavagutti S V."/>
        </authorList>
    </citation>
    <scope>NUCLEOTIDE SEQUENCE</scope>
</reference>
<feature type="transmembrane region" description="Helical" evidence="1">
    <location>
        <begin position="12"/>
        <end position="31"/>
    </location>
</feature>
<protein>
    <submittedName>
        <fullName evidence="2">Unannotated protein</fullName>
    </submittedName>
</protein>
<accession>A0A6J6BF20</accession>
<gene>
    <name evidence="2" type="ORF">UFOPK1425_00396</name>
    <name evidence="3" type="ORF">UFOPK1842_00636</name>
</gene>
<keyword evidence="1" id="KW-0812">Transmembrane</keyword>
<name>A0A6J6BF20_9ZZZZ</name>
<feature type="transmembrane region" description="Helical" evidence="1">
    <location>
        <begin position="37"/>
        <end position="57"/>
    </location>
</feature>
<dbReference type="AlphaFoldDB" id="A0A6J6BF20"/>
<dbReference type="EMBL" id="CAEZUQ010000064">
    <property type="protein sequence ID" value="CAB4608481.1"/>
    <property type="molecule type" value="Genomic_DNA"/>
</dbReference>
<keyword evidence="1" id="KW-0472">Membrane</keyword>
<organism evidence="2">
    <name type="scientific">freshwater metagenome</name>
    <dbReference type="NCBI Taxonomy" id="449393"/>
    <lineage>
        <taxon>unclassified sequences</taxon>
        <taxon>metagenomes</taxon>
        <taxon>ecological metagenomes</taxon>
    </lineage>
</organism>
<feature type="transmembrane region" description="Helical" evidence="1">
    <location>
        <begin position="69"/>
        <end position="92"/>
    </location>
</feature>
<sequence>MSKQNEVELWRGALIPAVTVAALSIFTGVLIKGRPGLLGALLASCTVILYFSIHLLISRISTNLDPITTMALAMFSYFAKVILVGALLLVVTKTTSPETVDRPTFAIAALGITAAWLAGEIRAFVKLRFQLPLPQTSPSQDPGNRTNGLGA</sequence>
<dbReference type="EMBL" id="CAEZSJ010000053">
    <property type="protein sequence ID" value="CAB4537571.1"/>
    <property type="molecule type" value="Genomic_DNA"/>
</dbReference>
<proteinExistence type="predicted"/>
<keyword evidence="1" id="KW-1133">Transmembrane helix</keyword>
<evidence type="ECO:0000256" key="1">
    <source>
        <dbReference type="SAM" id="Phobius"/>
    </source>
</evidence>